<evidence type="ECO:0000313" key="4">
    <source>
        <dbReference type="Proteomes" id="UP001163046"/>
    </source>
</evidence>
<dbReference type="InterPro" id="IPR008972">
    <property type="entry name" value="Cupredoxin"/>
</dbReference>
<comment type="caution">
    <text evidence="3">The sequence shown here is derived from an EMBL/GenBank/DDBJ whole genome shotgun (WGS) entry which is preliminary data.</text>
</comment>
<dbReference type="SUPFAM" id="SSF49503">
    <property type="entry name" value="Cupredoxins"/>
    <property type="match status" value="2"/>
</dbReference>
<dbReference type="OrthoDB" id="5972933at2759"/>
<evidence type="ECO:0000313" key="3">
    <source>
        <dbReference type="EMBL" id="KAJ7356218.1"/>
    </source>
</evidence>
<dbReference type="EMBL" id="MU827323">
    <property type="protein sequence ID" value="KAJ7356218.1"/>
    <property type="molecule type" value="Genomic_DNA"/>
</dbReference>
<dbReference type="PROSITE" id="PS00079">
    <property type="entry name" value="MULTICOPPER_OXIDASE1"/>
    <property type="match status" value="1"/>
</dbReference>
<accession>A0A9W9YKY8</accession>
<reference evidence="3" key="1">
    <citation type="submission" date="2023-01" db="EMBL/GenBank/DDBJ databases">
        <title>Genome assembly of the deep-sea coral Lophelia pertusa.</title>
        <authorList>
            <person name="Herrera S."/>
            <person name="Cordes E."/>
        </authorList>
    </citation>
    <scope>NUCLEOTIDE SEQUENCE</scope>
    <source>
        <strain evidence="3">USNM1676648</strain>
        <tissue evidence="3">Polyp</tissue>
    </source>
</reference>
<protein>
    <recommendedName>
        <fullName evidence="2">Plastocyanin-like domain-containing protein</fullName>
    </recommendedName>
</protein>
<keyword evidence="4" id="KW-1185">Reference proteome</keyword>
<name>A0A9W9YKY8_9CNID</name>
<feature type="domain" description="Plastocyanin-like" evidence="2">
    <location>
        <begin position="168"/>
        <end position="245"/>
    </location>
</feature>
<dbReference type="Proteomes" id="UP001163046">
    <property type="component" value="Unassembled WGS sequence"/>
</dbReference>
<dbReference type="Gene3D" id="2.60.40.420">
    <property type="entry name" value="Cupredoxins - blue copper proteins"/>
    <property type="match status" value="2"/>
</dbReference>
<sequence>MADGKFSMHPHGVFYKKDSEGALYDDKTSGANKKDDHVKRGESHVYRWKLTDGHAPAEADENCLTWLYHSHVMPRNDINTGLIGILLTCKEGALSGGEQRKDIDKEFATLFTVLDENYSWLLDKNIKEFCTDASGVDKANEDFLESNKMHVINGYFYGNVPGLEMCLGDTVSWNMAGIGNEVDMHTAYFHGQSFTIDGHRKDVASLLPATFVTADMKALNPGTWMLNCMVNDHYNAGMYALFNVTKCDGKSERVPTVSGGKTRTYYIAANEVVWDYGPTGMNNMDGQSLTKADSDSEVFLCSR</sequence>
<dbReference type="Pfam" id="PF07731">
    <property type="entry name" value="Cu-oxidase_2"/>
    <property type="match status" value="1"/>
</dbReference>
<dbReference type="InterPro" id="IPR033138">
    <property type="entry name" value="Cu_oxidase_CS"/>
</dbReference>
<gene>
    <name evidence="3" type="ORF">OS493_025971</name>
</gene>
<dbReference type="InterPro" id="IPR011706">
    <property type="entry name" value="Cu-oxidase_C"/>
</dbReference>
<evidence type="ECO:0000259" key="2">
    <source>
        <dbReference type="Pfam" id="PF07731"/>
    </source>
</evidence>
<dbReference type="GO" id="GO:0005507">
    <property type="term" value="F:copper ion binding"/>
    <property type="evidence" value="ECO:0007669"/>
    <property type="project" value="InterPro"/>
</dbReference>
<organism evidence="3 4">
    <name type="scientific">Desmophyllum pertusum</name>
    <dbReference type="NCBI Taxonomy" id="174260"/>
    <lineage>
        <taxon>Eukaryota</taxon>
        <taxon>Metazoa</taxon>
        <taxon>Cnidaria</taxon>
        <taxon>Anthozoa</taxon>
        <taxon>Hexacorallia</taxon>
        <taxon>Scleractinia</taxon>
        <taxon>Caryophylliina</taxon>
        <taxon>Caryophylliidae</taxon>
        <taxon>Desmophyllum</taxon>
    </lineage>
</organism>
<keyword evidence="1" id="KW-0479">Metal-binding</keyword>
<dbReference type="AlphaFoldDB" id="A0A9W9YKY8"/>
<proteinExistence type="predicted"/>
<evidence type="ECO:0000256" key="1">
    <source>
        <dbReference type="ARBA" id="ARBA00022723"/>
    </source>
</evidence>
<dbReference type="GO" id="GO:0016491">
    <property type="term" value="F:oxidoreductase activity"/>
    <property type="evidence" value="ECO:0007669"/>
    <property type="project" value="InterPro"/>
</dbReference>